<dbReference type="AlphaFoldDB" id="A0A5P1FPS8"/>
<feature type="compositionally biased region" description="Basic and acidic residues" evidence="1">
    <location>
        <begin position="40"/>
        <end position="49"/>
    </location>
</feature>
<gene>
    <name evidence="2" type="ORF">A4U43_C02F21020</name>
</gene>
<protein>
    <submittedName>
        <fullName evidence="2">Uncharacterized protein</fullName>
    </submittedName>
</protein>
<evidence type="ECO:0000256" key="1">
    <source>
        <dbReference type="SAM" id="MobiDB-lite"/>
    </source>
</evidence>
<dbReference type="Gramene" id="ONK78650">
    <property type="protein sequence ID" value="ONK78650"/>
    <property type="gene ID" value="A4U43_C02F21020"/>
</dbReference>
<evidence type="ECO:0000313" key="2">
    <source>
        <dbReference type="EMBL" id="ONK78650.1"/>
    </source>
</evidence>
<accession>A0A5P1FPS8</accession>
<sequence>MFRTTTDSYSSHNSKRASLSSLLQSHTSRYDLSRNTTTEFPRKKTHNIELPHAPTGTPYRFLRLVGLWQRDDALQGDADSALDRLWTKKKVEVRQQ</sequence>
<reference evidence="3" key="1">
    <citation type="journal article" date="2017" name="Nat. Commun.">
        <title>The asparagus genome sheds light on the origin and evolution of a young Y chromosome.</title>
        <authorList>
            <person name="Harkess A."/>
            <person name="Zhou J."/>
            <person name="Xu C."/>
            <person name="Bowers J.E."/>
            <person name="Van der Hulst R."/>
            <person name="Ayyampalayam S."/>
            <person name="Mercati F."/>
            <person name="Riccardi P."/>
            <person name="McKain M.R."/>
            <person name="Kakrana A."/>
            <person name="Tang H."/>
            <person name="Ray J."/>
            <person name="Groenendijk J."/>
            <person name="Arikit S."/>
            <person name="Mathioni S.M."/>
            <person name="Nakano M."/>
            <person name="Shan H."/>
            <person name="Telgmann-Rauber A."/>
            <person name="Kanno A."/>
            <person name="Yue Z."/>
            <person name="Chen H."/>
            <person name="Li W."/>
            <person name="Chen Y."/>
            <person name="Xu X."/>
            <person name="Zhang Y."/>
            <person name="Luo S."/>
            <person name="Chen H."/>
            <person name="Gao J."/>
            <person name="Mao Z."/>
            <person name="Pires J.C."/>
            <person name="Luo M."/>
            <person name="Kudrna D."/>
            <person name="Wing R.A."/>
            <person name="Meyers B.C."/>
            <person name="Yi K."/>
            <person name="Kong H."/>
            <person name="Lavrijsen P."/>
            <person name="Sunseri F."/>
            <person name="Falavigna A."/>
            <person name="Ye Y."/>
            <person name="Leebens-Mack J.H."/>
            <person name="Chen G."/>
        </authorList>
    </citation>
    <scope>NUCLEOTIDE SEQUENCE [LARGE SCALE GENOMIC DNA]</scope>
    <source>
        <strain evidence="3">cv. DH0086</strain>
    </source>
</reference>
<feature type="compositionally biased region" description="Polar residues" evidence="1">
    <location>
        <begin position="1"/>
        <end position="27"/>
    </location>
</feature>
<dbReference type="EMBL" id="CM007382">
    <property type="protein sequence ID" value="ONK78650.1"/>
    <property type="molecule type" value="Genomic_DNA"/>
</dbReference>
<keyword evidence="3" id="KW-1185">Reference proteome</keyword>
<name>A0A5P1FPS8_ASPOF</name>
<evidence type="ECO:0000313" key="3">
    <source>
        <dbReference type="Proteomes" id="UP000243459"/>
    </source>
</evidence>
<organism evidence="2 3">
    <name type="scientific">Asparagus officinalis</name>
    <name type="common">Garden asparagus</name>
    <dbReference type="NCBI Taxonomy" id="4686"/>
    <lineage>
        <taxon>Eukaryota</taxon>
        <taxon>Viridiplantae</taxon>
        <taxon>Streptophyta</taxon>
        <taxon>Embryophyta</taxon>
        <taxon>Tracheophyta</taxon>
        <taxon>Spermatophyta</taxon>
        <taxon>Magnoliopsida</taxon>
        <taxon>Liliopsida</taxon>
        <taxon>Asparagales</taxon>
        <taxon>Asparagaceae</taxon>
        <taxon>Asparagoideae</taxon>
        <taxon>Asparagus</taxon>
    </lineage>
</organism>
<feature type="region of interest" description="Disordered" evidence="1">
    <location>
        <begin position="1"/>
        <end position="53"/>
    </location>
</feature>
<dbReference type="Proteomes" id="UP000243459">
    <property type="component" value="Chromosome 2"/>
</dbReference>
<proteinExistence type="predicted"/>